<protein>
    <submittedName>
        <fullName evidence="1">Uncharacterized protein</fullName>
    </submittedName>
</protein>
<organism evidence="1 2">
    <name type="scientific">Burkholderia diffusa</name>
    <dbReference type="NCBI Taxonomy" id="488732"/>
    <lineage>
        <taxon>Bacteria</taxon>
        <taxon>Pseudomonadati</taxon>
        <taxon>Pseudomonadota</taxon>
        <taxon>Betaproteobacteria</taxon>
        <taxon>Burkholderiales</taxon>
        <taxon>Burkholderiaceae</taxon>
        <taxon>Burkholderia</taxon>
        <taxon>Burkholderia cepacia complex</taxon>
    </lineage>
</organism>
<dbReference type="Gene3D" id="3.40.50.1220">
    <property type="entry name" value="TPP-binding domain"/>
    <property type="match status" value="1"/>
</dbReference>
<accession>A0A6P2R7J8</accession>
<dbReference type="Proteomes" id="UP000494125">
    <property type="component" value="Unassembled WGS sequence"/>
</dbReference>
<dbReference type="InterPro" id="IPR029035">
    <property type="entry name" value="DHS-like_NAD/FAD-binding_dom"/>
</dbReference>
<reference evidence="1 2" key="1">
    <citation type="submission" date="2019-09" db="EMBL/GenBank/DDBJ databases">
        <authorList>
            <person name="Depoorter E."/>
        </authorList>
    </citation>
    <scope>NUCLEOTIDE SEQUENCE [LARGE SCALE GENOMIC DNA]</scope>
    <source>
        <strain evidence="1">LMG 24065</strain>
    </source>
</reference>
<dbReference type="Pfam" id="PF13289">
    <property type="entry name" value="SIR2_2"/>
    <property type="match status" value="1"/>
</dbReference>
<gene>
    <name evidence="1" type="ORF">BDI24065_06268</name>
</gene>
<dbReference type="EMBL" id="CABVPN010000053">
    <property type="protein sequence ID" value="VWC28854.1"/>
    <property type="molecule type" value="Genomic_DNA"/>
</dbReference>
<dbReference type="GeneID" id="93031367"/>
<proteinExistence type="predicted"/>
<sequence>MSLQFSNDGPAFPYTLVDAMLAGDVVFLCGAGVSAPQLPMFGALVEKVYPRVGLEPTPAELATIEARRYEEVLGAISRRLANPSRLYEAVTDLLTLPVADTAHHKTLLRLSRDRDNRVVLVTTNFEGLFERALDELEGQGSGQRASLAGQALPPPGTQACHGVIHLHGRIADTSCGLEVTPIVLTSAEYGDAYMRSGWASRFLFDLVRCKTLVLVGYSASDAPVRYFLNLLEGDRDRFTDLQTVYALDAYKTDPSETTAKWETIAVTPLGFRAGNGDDPYAALWRDLGRLADLVEQPATARRARCMALLQKAFADTSESERDEVEWLMRGKGDLWPPATGWISDPAWFAHFDAARLWPDANGMHIVANWCCQKPVDRSRLETAIGWHSRYGQPFAHELEQRLVLSIEKMPRPWAQAWRALIRTVPTCVDVVMYHYRLAQALQSPLVDDYDLRRAIEAITPRIQLRARNWFDGVEGALADAKSVRDIVAVSLTLDDHGDSSQLCTALGEVLNRDRRLARLCTEALITVGTASQEIGLVTEDWDSLDYGVPSVEDHDQNEYHDGAVHLCVVLTGLFSRLALVDREYARALARAWTEIPGVLGQRLWVHALRDARLFSDDEAAEGVLEVPRIAFWSMRRELVLTMQARLRGVSRSLVEKIVKRILDESPLLYSEYAPEEGVDWREQARDHRVWLLLTAIRQAGALTKGGQDVLSAIHMRHAFLDRDYEDADLFESYSSGVLSVQGDATPLLEADAEQRLDIARTQRSAPDFTSRLSWSAYCSAQPTAAFQALVDAELDQKNAGLWLDLLQALASATVVVSDRNETADALVPRVFARLADATEDWLAEQLSPLSYLLRRYADHQGDYDAVGVWWDRLWKLAELHEPPVSEDVSERFYDRVINRPSGRLVEWLLTSMDQRMGKAGVIERDRQRVRDVIASDTAAGWLGRGVCARNAGFVLRVDFALACGPFRTRLCNDELEGASLRATLLGGVQLDEIGTRVYKRALFRAICETSKADSGGPLFASKILYPLVNWRTRPRAGRPPLSAFEVRRLLTRAPHAVLAGVANVLKLWVGQLPGGRAYAWTTFIGPVLESIWPNDVRFKRASVAKELAELCVSAGTSFEQAFDAVRHFLTPLEGDVNSVSFLHQSEAVTSFPASCLELMWLLCGPGASGRPRGLSEVLIQIGHAEPGLTVDRRFQWLEQNRVVRYE</sequence>
<dbReference type="AlphaFoldDB" id="A0A6P2R7J8"/>
<evidence type="ECO:0000313" key="1">
    <source>
        <dbReference type="EMBL" id="VWC28854.1"/>
    </source>
</evidence>
<dbReference type="SUPFAM" id="SSF52467">
    <property type="entry name" value="DHS-like NAD/FAD-binding domain"/>
    <property type="match status" value="1"/>
</dbReference>
<name>A0A6P2R7J8_9BURK</name>
<evidence type="ECO:0000313" key="2">
    <source>
        <dbReference type="Proteomes" id="UP000494125"/>
    </source>
</evidence>
<keyword evidence="2" id="KW-1185">Reference proteome</keyword>
<dbReference type="RefSeq" id="WP_151050869.1">
    <property type="nucleotide sequence ID" value="NZ_CABVPN010000053.1"/>
</dbReference>